<dbReference type="PANTHER" id="PTHR23192:SF68">
    <property type="entry name" value="OLFACTOMEDIN-4-LIKE"/>
    <property type="match status" value="1"/>
</dbReference>
<feature type="coiled-coil region" evidence="4">
    <location>
        <begin position="66"/>
        <end position="100"/>
    </location>
</feature>
<gene>
    <name evidence="7" type="ORF">COCON_G00110820</name>
</gene>
<evidence type="ECO:0000256" key="3">
    <source>
        <dbReference type="PROSITE-ProRule" id="PRU00446"/>
    </source>
</evidence>
<comment type="caution">
    <text evidence="3">Lacks conserved residue(s) required for the propagation of feature annotation.</text>
</comment>
<organism evidence="7 8">
    <name type="scientific">Conger conger</name>
    <name type="common">Conger eel</name>
    <name type="synonym">Muraena conger</name>
    <dbReference type="NCBI Taxonomy" id="82655"/>
    <lineage>
        <taxon>Eukaryota</taxon>
        <taxon>Metazoa</taxon>
        <taxon>Chordata</taxon>
        <taxon>Craniata</taxon>
        <taxon>Vertebrata</taxon>
        <taxon>Euteleostomi</taxon>
        <taxon>Actinopterygii</taxon>
        <taxon>Neopterygii</taxon>
        <taxon>Teleostei</taxon>
        <taxon>Anguilliformes</taxon>
        <taxon>Congridae</taxon>
        <taxon>Conger</taxon>
    </lineage>
</organism>
<evidence type="ECO:0000256" key="5">
    <source>
        <dbReference type="SAM" id="SignalP"/>
    </source>
</evidence>
<name>A0A9Q1DJT8_CONCO</name>
<keyword evidence="5" id="KW-0732">Signal</keyword>
<sequence length="470" mass="52573">MKTLHVYVVMATAILSVRTQVTKGAEKTKECICELNNSGLTFPTRRLQNVMSGATDCTQKITTQQMSEVDILMDKLHHRLRQLEQDVVDLEQEDDGSSQQGDLYMAVSLRIIEIELAEILDLVSKLNTTTAGHQGLSKDISIKLKNMNTEMESLEKFDHTQIVQKQKQNQVLMKALTKCQADMLVTVAPPVIPVPGNCFRGNLLNVTGPSTYTVTEYGTSYAFGAWGRDPKPAKGKEDWYWLVALTSSNIYANYIRWYSSHSAIVVGVKAEDVLISSSNPTTNTVQGPNVAMYENALYYSCYNSPTLCRFNMTARTITTTALTDAGHNNKFPFCHLGACYAYTDVDVSTDESGLWVVYATPENFGNVVLSKVEVNGTASLGRTWRTSLHKRTVSNTFVACGVLYATRYLDKYNEEIFYSLDTVSGLERYDVGLRIKKMTDNIQSLNYSPCDQKLYAYSDSYVLTYQVVFG</sequence>
<dbReference type="Pfam" id="PF02191">
    <property type="entry name" value="OLF"/>
    <property type="match status" value="1"/>
</dbReference>
<keyword evidence="4" id="KW-0175">Coiled coil</keyword>
<dbReference type="PROSITE" id="PS51132">
    <property type="entry name" value="OLF"/>
    <property type="match status" value="1"/>
</dbReference>
<proteinExistence type="predicted"/>
<protein>
    <recommendedName>
        <fullName evidence="6">Olfactomedin-like domain-containing protein</fullName>
    </recommendedName>
</protein>
<dbReference type="InterPro" id="IPR003112">
    <property type="entry name" value="Olfac-like_dom"/>
</dbReference>
<dbReference type="PANTHER" id="PTHR23192">
    <property type="entry name" value="OLFACTOMEDIN-RELATED"/>
    <property type="match status" value="1"/>
</dbReference>
<evidence type="ECO:0000256" key="2">
    <source>
        <dbReference type="ARBA" id="ARBA00022525"/>
    </source>
</evidence>
<feature type="domain" description="Olfactomedin-like" evidence="6">
    <location>
        <begin position="197"/>
        <end position="470"/>
    </location>
</feature>
<comment type="caution">
    <text evidence="7">The sequence shown here is derived from an EMBL/GenBank/DDBJ whole genome shotgun (WGS) entry which is preliminary data.</text>
</comment>
<feature type="signal peptide" evidence="5">
    <location>
        <begin position="1"/>
        <end position="19"/>
    </location>
</feature>
<evidence type="ECO:0000313" key="8">
    <source>
        <dbReference type="Proteomes" id="UP001152803"/>
    </source>
</evidence>
<dbReference type="GO" id="GO:0007165">
    <property type="term" value="P:signal transduction"/>
    <property type="evidence" value="ECO:0007669"/>
    <property type="project" value="TreeGrafter"/>
</dbReference>
<comment type="subcellular location">
    <subcellularLocation>
        <location evidence="1">Secreted</location>
    </subcellularLocation>
</comment>
<feature type="chain" id="PRO_5040357746" description="Olfactomedin-like domain-containing protein" evidence="5">
    <location>
        <begin position="20"/>
        <end position="470"/>
    </location>
</feature>
<dbReference type="OrthoDB" id="8626508at2759"/>
<evidence type="ECO:0000256" key="1">
    <source>
        <dbReference type="ARBA" id="ARBA00004613"/>
    </source>
</evidence>
<dbReference type="Proteomes" id="UP001152803">
    <property type="component" value="Unassembled WGS sequence"/>
</dbReference>
<reference evidence="7" key="1">
    <citation type="journal article" date="2023" name="Science">
        <title>Genome structures resolve the early diversification of teleost fishes.</title>
        <authorList>
            <person name="Parey E."/>
            <person name="Louis A."/>
            <person name="Montfort J."/>
            <person name="Bouchez O."/>
            <person name="Roques C."/>
            <person name="Iampietro C."/>
            <person name="Lluch J."/>
            <person name="Castinel A."/>
            <person name="Donnadieu C."/>
            <person name="Desvignes T."/>
            <person name="Floi Bucao C."/>
            <person name="Jouanno E."/>
            <person name="Wen M."/>
            <person name="Mejri S."/>
            <person name="Dirks R."/>
            <person name="Jansen H."/>
            <person name="Henkel C."/>
            <person name="Chen W.J."/>
            <person name="Zahm M."/>
            <person name="Cabau C."/>
            <person name="Klopp C."/>
            <person name="Thompson A.W."/>
            <person name="Robinson-Rechavi M."/>
            <person name="Braasch I."/>
            <person name="Lecointre G."/>
            <person name="Bobe J."/>
            <person name="Postlethwait J.H."/>
            <person name="Berthelot C."/>
            <person name="Roest Crollius H."/>
            <person name="Guiguen Y."/>
        </authorList>
    </citation>
    <scope>NUCLEOTIDE SEQUENCE</scope>
    <source>
        <strain evidence="7">Concon-B</strain>
    </source>
</reference>
<keyword evidence="8" id="KW-1185">Reference proteome</keyword>
<dbReference type="SMART" id="SM00284">
    <property type="entry name" value="OLF"/>
    <property type="match status" value="1"/>
</dbReference>
<dbReference type="AlphaFoldDB" id="A0A9Q1DJT8"/>
<dbReference type="InterPro" id="IPR050605">
    <property type="entry name" value="Olfactomedin-like_domain"/>
</dbReference>
<accession>A0A9Q1DJT8</accession>
<evidence type="ECO:0000313" key="7">
    <source>
        <dbReference type="EMBL" id="KAJ8272223.1"/>
    </source>
</evidence>
<keyword evidence="2" id="KW-0964">Secreted</keyword>
<dbReference type="EMBL" id="JAFJMO010000007">
    <property type="protein sequence ID" value="KAJ8272223.1"/>
    <property type="molecule type" value="Genomic_DNA"/>
</dbReference>
<evidence type="ECO:0000256" key="4">
    <source>
        <dbReference type="SAM" id="Coils"/>
    </source>
</evidence>
<evidence type="ECO:0000259" key="6">
    <source>
        <dbReference type="PROSITE" id="PS51132"/>
    </source>
</evidence>
<dbReference type="GO" id="GO:0005615">
    <property type="term" value="C:extracellular space"/>
    <property type="evidence" value="ECO:0007669"/>
    <property type="project" value="TreeGrafter"/>
</dbReference>